<dbReference type="Gene3D" id="2.60.120.290">
    <property type="entry name" value="Spermadhesin, CUB domain"/>
    <property type="match status" value="1"/>
</dbReference>
<dbReference type="InterPro" id="IPR035914">
    <property type="entry name" value="Sperma_CUB_dom_sf"/>
</dbReference>
<gene>
    <name evidence="1" type="ORF">CHS0354_018753</name>
</gene>
<protein>
    <submittedName>
        <fullName evidence="1">Uncharacterized protein</fullName>
    </submittedName>
</protein>
<comment type="caution">
    <text evidence="1">The sequence shown here is derived from an EMBL/GenBank/DDBJ whole genome shotgun (WGS) entry which is preliminary data.</text>
</comment>
<accession>A0AAE0T348</accession>
<dbReference type="AlphaFoldDB" id="A0AAE0T348"/>
<evidence type="ECO:0000313" key="2">
    <source>
        <dbReference type="Proteomes" id="UP001195483"/>
    </source>
</evidence>
<proteinExistence type="predicted"/>
<reference evidence="1" key="2">
    <citation type="journal article" date="2021" name="Genome Biol. Evol.">
        <title>Developing a high-quality reference genome for a parasitic bivalve with doubly uniparental inheritance (Bivalvia: Unionida).</title>
        <authorList>
            <person name="Smith C.H."/>
        </authorList>
    </citation>
    <scope>NUCLEOTIDE SEQUENCE</scope>
    <source>
        <strain evidence="1">CHS0354</strain>
        <tissue evidence="1">Mantle</tissue>
    </source>
</reference>
<organism evidence="1 2">
    <name type="scientific">Potamilus streckersoni</name>
    <dbReference type="NCBI Taxonomy" id="2493646"/>
    <lineage>
        <taxon>Eukaryota</taxon>
        <taxon>Metazoa</taxon>
        <taxon>Spiralia</taxon>
        <taxon>Lophotrochozoa</taxon>
        <taxon>Mollusca</taxon>
        <taxon>Bivalvia</taxon>
        <taxon>Autobranchia</taxon>
        <taxon>Heteroconchia</taxon>
        <taxon>Palaeoheterodonta</taxon>
        <taxon>Unionida</taxon>
        <taxon>Unionoidea</taxon>
        <taxon>Unionidae</taxon>
        <taxon>Ambleminae</taxon>
        <taxon>Lampsilini</taxon>
        <taxon>Potamilus</taxon>
    </lineage>
</organism>
<keyword evidence="2" id="KW-1185">Reference proteome</keyword>
<sequence length="95" mass="10886">MAICADEKHVLVDTSGDITTPNYPANYNPISINKLIISSIMTPGTNLVFRIEDIDIDSTTQIAFQCADRYVRTYIKVWRKFTLESIRLISNFRIN</sequence>
<dbReference type="SUPFAM" id="SSF49854">
    <property type="entry name" value="Spermadhesin, CUB domain"/>
    <property type="match status" value="1"/>
</dbReference>
<reference evidence="1" key="1">
    <citation type="journal article" date="2021" name="Genome Biol. Evol.">
        <title>A High-Quality Reference Genome for a Parasitic Bivalve with Doubly Uniparental Inheritance (Bivalvia: Unionida).</title>
        <authorList>
            <person name="Smith C.H."/>
        </authorList>
    </citation>
    <scope>NUCLEOTIDE SEQUENCE</scope>
    <source>
        <strain evidence="1">CHS0354</strain>
    </source>
</reference>
<evidence type="ECO:0000313" key="1">
    <source>
        <dbReference type="EMBL" id="KAK3602889.1"/>
    </source>
</evidence>
<name>A0AAE0T348_9BIVA</name>
<dbReference type="Proteomes" id="UP001195483">
    <property type="component" value="Unassembled WGS sequence"/>
</dbReference>
<dbReference type="EMBL" id="JAEAOA010001148">
    <property type="protein sequence ID" value="KAK3602889.1"/>
    <property type="molecule type" value="Genomic_DNA"/>
</dbReference>
<reference evidence="1" key="3">
    <citation type="submission" date="2023-05" db="EMBL/GenBank/DDBJ databases">
        <authorList>
            <person name="Smith C.H."/>
        </authorList>
    </citation>
    <scope>NUCLEOTIDE SEQUENCE</scope>
    <source>
        <strain evidence="1">CHS0354</strain>
        <tissue evidence="1">Mantle</tissue>
    </source>
</reference>